<name>A0A139HZR9_9PEZI</name>
<evidence type="ECO:0000313" key="2">
    <source>
        <dbReference type="Proteomes" id="UP000073492"/>
    </source>
</evidence>
<reference evidence="1 2" key="1">
    <citation type="submission" date="2015-07" db="EMBL/GenBank/DDBJ databases">
        <title>Comparative genomics of the Sigatoka disease complex on banana suggests a link between parallel evolutionary changes in Pseudocercospora fijiensis and Pseudocercospora eumusae and increased virulence on the banana host.</title>
        <authorList>
            <person name="Chang T.-C."/>
            <person name="Salvucci A."/>
            <person name="Crous P.W."/>
            <person name="Stergiopoulos I."/>
        </authorList>
    </citation>
    <scope>NUCLEOTIDE SEQUENCE [LARGE SCALE GENOMIC DNA]</scope>
    <source>
        <strain evidence="1 2">CBS 116634</strain>
    </source>
</reference>
<organism evidence="1 2">
    <name type="scientific">Pseudocercospora musae</name>
    <dbReference type="NCBI Taxonomy" id="113226"/>
    <lineage>
        <taxon>Eukaryota</taxon>
        <taxon>Fungi</taxon>
        <taxon>Dikarya</taxon>
        <taxon>Ascomycota</taxon>
        <taxon>Pezizomycotina</taxon>
        <taxon>Dothideomycetes</taxon>
        <taxon>Dothideomycetidae</taxon>
        <taxon>Mycosphaerellales</taxon>
        <taxon>Mycosphaerellaceae</taxon>
        <taxon>Pseudocercospora</taxon>
    </lineage>
</organism>
<gene>
    <name evidence="1" type="ORF">AC579_3244</name>
</gene>
<dbReference type="AlphaFoldDB" id="A0A139HZR9"/>
<keyword evidence="2" id="KW-1185">Reference proteome</keyword>
<sequence length="168" mass="18980">MVLLEVDGVRTLLLSQRVSQTFSGTIEGSLALQTKLWSRQDLEWKERAHPDYFDLNPPLQGTGPWWDYYNPESSSNVPLFALRRQYVENSEIGASLNALGSSYDQSWRRMLLLKSGRDRFHLVVSVGNKHDDYGGLLAVASRSLQASCGVWSREARWIKHGLDAASEP</sequence>
<dbReference type="Proteomes" id="UP000073492">
    <property type="component" value="Unassembled WGS sequence"/>
</dbReference>
<proteinExistence type="predicted"/>
<dbReference type="OrthoDB" id="3800738at2759"/>
<accession>A0A139HZR9</accession>
<evidence type="ECO:0000313" key="1">
    <source>
        <dbReference type="EMBL" id="KXT07927.1"/>
    </source>
</evidence>
<comment type="caution">
    <text evidence="1">The sequence shown here is derived from an EMBL/GenBank/DDBJ whole genome shotgun (WGS) entry which is preliminary data.</text>
</comment>
<dbReference type="EMBL" id="LFZO01000514">
    <property type="protein sequence ID" value="KXT07927.1"/>
    <property type="molecule type" value="Genomic_DNA"/>
</dbReference>
<protein>
    <submittedName>
        <fullName evidence="1">Uncharacterized protein</fullName>
    </submittedName>
</protein>